<protein>
    <submittedName>
        <fullName evidence="8">Extracellular solute-binding protein</fullName>
    </submittedName>
</protein>
<dbReference type="Proteomes" id="UP000309676">
    <property type="component" value="Unassembled WGS sequence"/>
</dbReference>
<dbReference type="Gene3D" id="1.10.10.10">
    <property type="entry name" value="Winged helix-like DNA-binding domain superfamily/Winged helix DNA-binding domain"/>
    <property type="match status" value="1"/>
</dbReference>
<dbReference type="PANTHER" id="PTHR30061:SF50">
    <property type="entry name" value="MALTOSE_MALTODEXTRIN-BINDING PERIPLASMIC PROTEIN"/>
    <property type="match status" value="1"/>
</dbReference>
<keyword evidence="9" id="KW-1185">Reference proteome</keyword>
<keyword evidence="5" id="KW-0238">DNA-binding</keyword>
<dbReference type="SMART" id="SM00345">
    <property type="entry name" value="HTH_GNTR"/>
    <property type="match status" value="1"/>
</dbReference>
<comment type="similarity">
    <text evidence="1">Belongs to the bacterial solute-binding protein 1 family.</text>
</comment>
<comment type="caution">
    <text evidence="8">The sequence shown here is derived from an EMBL/GenBank/DDBJ whole genome shotgun (WGS) entry which is preliminary data.</text>
</comment>
<evidence type="ECO:0000256" key="3">
    <source>
        <dbReference type="ARBA" id="ARBA00022729"/>
    </source>
</evidence>
<evidence type="ECO:0000259" key="7">
    <source>
        <dbReference type="PROSITE" id="PS50949"/>
    </source>
</evidence>
<evidence type="ECO:0000313" key="8">
    <source>
        <dbReference type="EMBL" id="TLS49257.1"/>
    </source>
</evidence>
<dbReference type="CDD" id="cd07377">
    <property type="entry name" value="WHTH_GntR"/>
    <property type="match status" value="1"/>
</dbReference>
<keyword evidence="6" id="KW-0804">Transcription</keyword>
<dbReference type="EMBL" id="VCIW01000022">
    <property type="protein sequence ID" value="TLS49257.1"/>
    <property type="molecule type" value="Genomic_DNA"/>
</dbReference>
<evidence type="ECO:0000256" key="5">
    <source>
        <dbReference type="ARBA" id="ARBA00023125"/>
    </source>
</evidence>
<dbReference type="SUPFAM" id="SSF53850">
    <property type="entry name" value="Periplasmic binding protein-like II"/>
    <property type="match status" value="1"/>
</dbReference>
<dbReference type="Gene3D" id="3.40.190.10">
    <property type="entry name" value="Periplasmic binding protein-like II"/>
    <property type="match status" value="1"/>
</dbReference>
<gene>
    <name evidence="8" type="ORF">FE782_25700</name>
</gene>
<keyword evidence="4" id="KW-0805">Transcription regulation</keyword>
<dbReference type="InterPro" id="IPR006059">
    <property type="entry name" value="SBP"/>
</dbReference>
<dbReference type="InterPro" id="IPR000524">
    <property type="entry name" value="Tscrpt_reg_HTH_GntR"/>
</dbReference>
<dbReference type="RefSeq" id="WP_138197234.1">
    <property type="nucleotide sequence ID" value="NZ_VCIW01000022.1"/>
</dbReference>
<dbReference type="OrthoDB" id="9801546at2"/>
<dbReference type="SUPFAM" id="SSF46785">
    <property type="entry name" value="Winged helix' DNA-binding domain"/>
    <property type="match status" value="1"/>
</dbReference>
<keyword evidence="2" id="KW-0813">Transport</keyword>
<sequence length="460" mass="51963">MSSTHSRKTFRIRLEHMIGALRGDIMTGKLQPGEFLPSERELVSRYHLSNKLVRVGLEQLVSEGLIVKLPRVGNQVADTALDRKATVRFGYHRTLEQEADMNRLLELFHAAHPSVYVHPIPLSFPNYHETVGNYLESGLLDAVTVNVHNFEQIKASGGLSLLSVQQPNPSAYPSLERAFTHEEALYVRPLLFSPLILCYNPLHFQEKGIPLPFRPNGWDDLMRDASLLSVEDERFGFYSFLLSNNRWPIFLLQNGAKLSSDRERAEEFVDRVVEGISYWGDIIYNHRAFPTYLSGKDTDAEELFAQGKVSIILTTYFALNALRESGTPFDIAPLPSFGGGNDSLLMTVGIAVNRKSEVRHAAQALADFLSSEQAQRHIRESTLSIPAATEAAEAAEPGPSYRPAHYRLFRDLLPRSRPFTEIGMTAGEMDLVLKEARLFWSRLQTKDSMRKRIHEILSNE</sequence>
<dbReference type="GO" id="GO:0003677">
    <property type="term" value="F:DNA binding"/>
    <property type="evidence" value="ECO:0007669"/>
    <property type="project" value="UniProtKB-KW"/>
</dbReference>
<dbReference type="PROSITE" id="PS50949">
    <property type="entry name" value="HTH_GNTR"/>
    <property type="match status" value="1"/>
</dbReference>
<keyword evidence="3" id="KW-0732">Signal</keyword>
<accession>A0A5R9FYX6</accession>
<evidence type="ECO:0000313" key="9">
    <source>
        <dbReference type="Proteomes" id="UP000309676"/>
    </source>
</evidence>
<reference evidence="8 9" key="1">
    <citation type="submission" date="2019-05" db="EMBL/GenBank/DDBJ databases">
        <authorList>
            <person name="Narsing Rao M.P."/>
            <person name="Li W.J."/>
        </authorList>
    </citation>
    <scope>NUCLEOTIDE SEQUENCE [LARGE SCALE GENOMIC DNA]</scope>
    <source>
        <strain evidence="8 9">SYSU_K30003</strain>
    </source>
</reference>
<feature type="domain" description="HTH gntR-type" evidence="7">
    <location>
        <begin position="11"/>
        <end position="79"/>
    </location>
</feature>
<dbReference type="Pfam" id="PF13416">
    <property type="entry name" value="SBP_bac_8"/>
    <property type="match status" value="1"/>
</dbReference>
<evidence type="ECO:0000256" key="4">
    <source>
        <dbReference type="ARBA" id="ARBA00023015"/>
    </source>
</evidence>
<dbReference type="GO" id="GO:0042956">
    <property type="term" value="P:maltodextrin transmembrane transport"/>
    <property type="evidence" value="ECO:0007669"/>
    <property type="project" value="TreeGrafter"/>
</dbReference>
<dbReference type="InterPro" id="IPR036390">
    <property type="entry name" value="WH_DNA-bd_sf"/>
</dbReference>
<evidence type="ECO:0000256" key="6">
    <source>
        <dbReference type="ARBA" id="ARBA00023163"/>
    </source>
</evidence>
<dbReference type="GO" id="GO:0015768">
    <property type="term" value="P:maltose transport"/>
    <property type="evidence" value="ECO:0007669"/>
    <property type="project" value="TreeGrafter"/>
</dbReference>
<evidence type="ECO:0000256" key="2">
    <source>
        <dbReference type="ARBA" id="ARBA00022448"/>
    </source>
</evidence>
<proteinExistence type="inferred from homology"/>
<dbReference type="GO" id="GO:0003700">
    <property type="term" value="F:DNA-binding transcription factor activity"/>
    <property type="evidence" value="ECO:0007669"/>
    <property type="project" value="InterPro"/>
</dbReference>
<organism evidence="8 9">
    <name type="scientific">Paenibacillus antri</name>
    <dbReference type="NCBI Taxonomy" id="2582848"/>
    <lineage>
        <taxon>Bacteria</taxon>
        <taxon>Bacillati</taxon>
        <taxon>Bacillota</taxon>
        <taxon>Bacilli</taxon>
        <taxon>Bacillales</taxon>
        <taxon>Paenibacillaceae</taxon>
        <taxon>Paenibacillus</taxon>
    </lineage>
</organism>
<dbReference type="Pfam" id="PF00392">
    <property type="entry name" value="GntR"/>
    <property type="match status" value="1"/>
</dbReference>
<dbReference type="PANTHER" id="PTHR30061">
    <property type="entry name" value="MALTOSE-BINDING PERIPLASMIC PROTEIN"/>
    <property type="match status" value="1"/>
</dbReference>
<dbReference type="GO" id="GO:0055052">
    <property type="term" value="C:ATP-binding cassette (ABC) transporter complex, substrate-binding subunit-containing"/>
    <property type="evidence" value="ECO:0007669"/>
    <property type="project" value="TreeGrafter"/>
</dbReference>
<evidence type="ECO:0000256" key="1">
    <source>
        <dbReference type="ARBA" id="ARBA00008520"/>
    </source>
</evidence>
<dbReference type="GO" id="GO:1901982">
    <property type="term" value="F:maltose binding"/>
    <property type="evidence" value="ECO:0007669"/>
    <property type="project" value="TreeGrafter"/>
</dbReference>
<dbReference type="InterPro" id="IPR036388">
    <property type="entry name" value="WH-like_DNA-bd_sf"/>
</dbReference>
<dbReference type="AlphaFoldDB" id="A0A5R9FYX6"/>
<name>A0A5R9FYX6_9BACL</name>